<accession>A0ABD2BTC7</accession>
<organism evidence="1 2">
    <name type="scientific">Vespula squamosa</name>
    <name type="common">Southern yellow jacket</name>
    <name type="synonym">Wasp</name>
    <dbReference type="NCBI Taxonomy" id="30214"/>
    <lineage>
        <taxon>Eukaryota</taxon>
        <taxon>Metazoa</taxon>
        <taxon>Ecdysozoa</taxon>
        <taxon>Arthropoda</taxon>
        <taxon>Hexapoda</taxon>
        <taxon>Insecta</taxon>
        <taxon>Pterygota</taxon>
        <taxon>Neoptera</taxon>
        <taxon>Endopterygota</taxon>
        <taxon>Hymenoptera</taxon>
        <taxon>Apocrita</taxon>
        <taxon>Aculeata</taxon>
        <taxon>Vespoidea</taxon>
        <taxon>Vespidae</taxon>
        <taxon>Vespinae</taxon>
        <taxon>Vespula</taxon>
    </lineage>
</organism>
<name>A0ABD2BTC7_VESSQ</name>
<comment type="caution">
    <text evidence="1">The sequence shown here is derived from an EMBL/GenBank/DDBJ whole genome shotgun (WGS) entry which is preliminary data.</text>
</comment>
<dbReference type="Proteomes" id="UP001607302">
    <property type="component" value="Unassembled WGS sequence"/>
</dbReference>
<sequence>MLLDGARNCRLENEELRPHGECPSTFNVGKSVVDACYPRRCLEYELDESQTKRYQWFDVPLYAKTTMFHDINDVNPIGFARSHN</sequence>
<dbReference type="EMBL" id="JAUDFV010000056">
    <property type="protein sequence ID" value="KAL2735854.1"/>
    <property type="molecule type" value="Genomic_DNA"/>
</dbReference>
<keyword evidence="2" id="KW-1185">Reference proteome</keyword>
<reference evidence="1 2" key="1">
    <citation type="journal article" date="2024" name="Ann. Entomol. Soc. Am.">
        <title>Genomic analyses of the southern and eastern yellowjacket wasps (Hymenoptera: Vespidae) reveal evolutionary signatures of social life.</title>
        <authorList>
            <person name="Catto M.A."/>
            <person name="Caine P.B."/>
            <person name="Orr S.E."/>
            <person name="Hunt B.G."/>
            <person name="Goodisman M.A.D."/>
        </authorList>
    </citation>
    <scope>NUCLEOTIDE SEQUENCE [LARGE SCALE GENOMIC DNA]</scope>
    <source>
        <strain evidence="1">233</strain>
        <tissue evidence="1">Head and thorax</tissue>
    </source>
</reference>
<evidence type="ECO:0000313" key="2">
    <source>
        <dbReference type="Proteomes" id="UP001607302"/>
    </source>
</evidence>
<proteinExistence type="predicted"/>
<evidence type="ECO:0000313" key="1">
    <source>
        <dbReference type="EMBL" id="KAL2735854.1"/>
    </source>
</evidence>
<dbReference type="AlphaFoldDB" id="A0ABD2BTC7"/>
<protein>
    <submittedName>
        <fullName evidence="1">Phospholipase A2-like isoform X3</fullName>
    </submittedName>
</protein>
<gene>
    <name evidence="1" type="ORF">V1478_002538</name>
</gene>